<dbReference type="AlphaFoldDB" id="A0A3L9YAX6"/>
<proteinExistence type="predicted"/>
<comment type="caution">
    <text evidence="1">The sequence shown here is derived from an EMBL/GenBank/DDBJ whole genome shotgun (WGS) entry which is preliminary data.</text>
</comment>
<reference evidence="1 2" key="1">
    <citation type="submission" date="2018-10" db="EMBL/GenBank/DDBJ databases">
        <title>Genomic Encyclopedia of Archaeal and Bacterial Type Strains, Phase II (KMG-II): from individual species to whole genera.</title>
        <authorList>
            <person name="Goeker M."/>
        </authorList>
    </citation>
    <scope>NUCLEOTIDE SEQUENCE [LARGE SCALE GENOMIC DNA]</scope>
    <source>
        <strain evidence="1 2">DSM 23424</strain>
    </source>
</reference>
<name>A0A3L9YAX6_9FLAO</name>
<keyword evidence="2" id="KW-1185">Reference proteome</keyword>
<accession>A0A3L9YAX6</accession>
<dbReference type="EMBL" id="REFC01000014">
    <property type="protein sequence ID" value="RMA57861.1"/>
    <property type="molecule type" value="Genomic_DNA"/>
</dbReference>
<organism evidence="1 2">
    <name type="scientific">Ulvibacter antarcticus</name>
    <dbReference type="NCBI Taxonomy" id="442714"/>
    <lineage>
        <taxon>Bacteria</taxon>
        <taxon>Pseudomonadati</taxon>
        <taxon>Bacteroidota</taxon>
        <taxon>Flavobacteriia</taxon>
        <taxon>Flavobacteriales</taxon>
        <taxon>Flavobacteriaceae</taxon>
        <taxon>Ulvibacter</taxon>
    </lineage>
</organism>
<gene>
    <name evidence="1" type="ORF">BXY75_2668</name>
</gene>
<protein>
    <submittedName>
        <fullName evidence="1">Uncharacterized protein</fullName>
    </submittedName>
</protein>
<sequence length="37" mass="4394">MFKLLKVKTKQKQLFGEGLFIKKEPIGSNNFKFKHLK</sequence>
<evidence type="ECO:0000313" key="1">
    <source>
        <dbReference type="EMBL" id="RMA57861.1"/>
    </source>
</evidence>
<evidence type="ECO:0000313" key="2">
    <source>
        <dbReference type="Proteomes" id="UP000271339"/>
    </source>
</evidence>
<dbReference type="Proteomes" id="UP000271339">
    <property type="component" value="Unassembled WGS sequence"/>
</dbReference>